<keyword evidence="2" id="KW-1185">Reference proteome</keyword>
<dbReference type="InParanoid" id="A0A1J7I9L5"/>
<protein>
    <submittedName>
        <fullName evidence="1">Uncharacterized protein</fullName>
    </submittedName>
</protein>
<organism evidence="1 2">
    <name type="scientific">Coniochaeta ligniaria NRRL 30616</name>
    <dbReference type="NCBI Taxonomy" id="1408157"/>
    <lineage>
        <taxon>Eukaryota</taxon>
        <taxon>Fungi</taxon>
        <taxon>Dikarya</taxon>
        <taxon>Ascomycota</taxon>
        <taxon>Pezizomycotina</taxon>
        <taxon>Sordariomycetes</taxon>
        <taxon>Sordariomycetidae</taxon>
        <taxon>Coniochaetales</taxon>
        <taxon>Coniochaetaceae</taxon>
        <taxon>Coniochaeta</taxon>
    </lineage>
</organism>
<proteinExistence type="predicted"/>
<name>A0A1J7I9L5_9PEZI</name>
<accession>A0A1J7I9L5</accession>
<reference evidence="1 2" key="1">
    <citation type="submission" date="2016-10" db="EMBL/GenBank/DDBJ databases">
        <title>Draft genome sequence of Coniochaeta ligniaria NRRL30616, a lignocellulolytic fungus for bioabatement of inhibitors in plant biomass hydrolysates.</title>
        <authorList>
            <consortium name="DOE Joint Genome Institute"/>
            <person name="Jimenez D.J."/>
            <person name="Hector R.E."/>
            <person name="Riley R."/>
            <person name="Sun H."/>
            <person name="Grigoriev I.V."/>
            <person name="Van Elsas J.D."/>
            <person name="Nichols N.N."/>
        </authorList>
    </citation>
    <scope>NUCLEOTIDE SEQUENCE [LARGE SCALE GENOMIC DNA]</scope>
    <source>
        <strain evidence="1 2">NRRL 30616</strain>
    </source>
</reference>
<dbReference type="EMBL" id="KV875104">
    <property type="protein sequence ID" value="OIW24150.1"/>
    <property type="molecule type" value="Genomic_DNA"/>
</dbReference>
<evidence type="ECO:0000313" key="1">
    <source>
        <dbReference type="EMBL" id="OIW24150.1"/>
    </source>
</evidence>
<dbReference type="AlphaFoldDB" id="A0A1J7I9L5"/>
<sequence length="140" mass="15185">MGNDHGTEKTDCVDHSDCNRLHRRYDHHDESHCLMELAKAYGEGGHQRQGIRALMETRKRCPGESLFGNDEAAFCHAALCCHSLAGTFSGGPLPIAMNQGVGKFLAEPDLAQAAHLCGEEKAAILDQAAKRAKRTANVLC</sequence>
<gene>
    <name evidence="1" type="ORF">CONLIGDRAFT_692372</name>
</gene>
<dbReference type="Proteomes" id="UP000182658">
    <property type="component" value="Unassembled WGS sequence"/>
</dbReference>
<dbReference type="OrthoDB" id="74835at2759"/>
<evidence type="ECO:0000313" key="2">
    <source>
        <dbReference type="Proteomes" id="UP000182658"/>
    </source>
</evidence>